<dbReference type="InterPro" id="IPR037027">
    <property type="entry name" value="YqgF/RNaseH-like_dom_sf"/>
</dbReference>
<dbReference type="InterPro" id="IPR012337">
    <property type="entry name" value="RNaseH-like_sf"/>
</dbReference>
<keyword evidence="2 5" id="KW-0690">Ribosome biogenesis</keyword>
<comment type="function">
    <text evidence="5">Could be a nuclease involved in processing of the 5'-end of pre-16S rRNA.</text>
</comment>
<evidence type="ECO:0000313" key="8">
    <source>
        <dbReference type="Proteomes" id="UP001239019"/>
    </source>
</evidence>
<evidence type="ECO:0000313" key="7">
    <source>
        <dbReference type="EMBL" id="MDQ2070606.1"/>
    </source>
</evidence>
<keyword evidence="3 5" id="KW-0540">Nuclease</keyword>
<dbReference type="PANTHER" id="PTHR33317:SF4">
    <property type="entry name" value="POLYNUCLEOTIDYL TRANSFERASE, RIBONUCLEASE H-LIKE SUPERFAMILY PROTEIN"/>
    <property type="match status" value="1"/>
</dbReference>
<accession>A0ABU0W9A4</accession>
<comment type="similarity">
    <text evidence="5">Belongs to the YqgF HJR family.</text>
</comment>
<dbReference type="NCBIfam" id="TIGR00250">
    <property type="entry name" value="RNAse_H_YqgF"/>
    <property type="match status" value="1"/>
</dbReference>
<proteinExistence type="inferred from homology"/>
<evidence type="ECO:0000256" key="4">
    <source>
        <dbReference type="ARBA" id="ARBA00022801"/>
    </source>
</evidence>
<dbReference type="HAMAP" id="MF_00651">
    <property type="entry name" value="Nuclease_YqgF"/>
    <property type="match status" value="1"/>
</dbReference>
<evidence type="ECO:0000256" key="2">
    <source>
        <dbReference type="ARBA" id="ARBA00022517"/>
    </source>
</evidence>
<dbReference type="RefSeq" id="WP_306729101.1">
    <property type="nucleotide sequence ID" value="NZ_JAVDDT010000008.1"/>
</dbReference>
<name>A0ABU0W9A4_9GAMM</name>
<dbReference type="EMBL" id="JAVDDT010000008">
    <property type="protein sequence ID" value="MDQ2070606.1"/>
    <property type="molecule type" value="Genomic_DNA"/>
</dbReference>
<organism evidence="7 8">
    <name type="scientific">Natronospira bacteriovora</name>
    <dbReference type="NCBI Taxonomy" id="3069753"/>
    <lineage>
        <taxon>Bacteria</taxon>
        <taxon>Pseudomonadati</taxon>
        <taxon>Pseudomonadota</taxon>
        <taxon>Gammaproteobacteria</taxon>
        <taxon>Natronospirales</taxon>
        <taxon>Natronospiraceae</taxon>
        <taxon>Natronospira</taxon>
    </lineage>
</organism>
<dbReference type="InterPro" id="IPR006641">
    <property type="entry name" value="YqgF/RNaseH-like_dom"/>
</dbReference>
<dbReference type="Proteomes" id="UP001239019">
    <property type="component" value="Unassembled WGS sequence"/>
</dbReference>
<keyword evidence="8" id="KW-1185">Reference proteome</keyword>
<dbReference type="PANTHER" id="PTHR33317">
    <property type="entry name" value="POLYNUCLEOTIDYL TRANSFERASE, RIBONUCLEASE H-LIKE SUPERFAMILY PROTEIN"/>
    <property type="match status" value="1"/>
</dbReference>
<dbReference type="SMART" id="SM00732">
    <property type="entry name" value="YqgFc"/>
    <property type="match status" value="1"/>
</dbReference>
<dbReference type="SUPFAM" id="SSF53098">
    <property type="entry name" value="Ribonuclease H-like"/>
    <property type="match status" value="1"/>
</dbReference>
<keyword evidence="4 5" id="KW-0378">Hydrolase</keyword>
<dbReference type="EC" id="3.1.-.-" evidence="5"/>
<evidence type="ECO:0000256" key="5">
    <source>
        <dbReference type="HAMAP-Rule" id="MF_00651"/>
    </source>
</evidence>
<reference evidence="7 8" key="1">
    <citation type="submission" date="2023-08" db="EMBL/GenBank/DDBJ databases">
        <title>Whole-genome sequencing of halo(alkali)philic microorganisms from hypersaline lakes.</title>
        <authorList>
            <person name="Sorokin D.Y."/>
            <person name="Abbas B."/>
            <person name="Merkel A.Y."/>
        </authorList>
    </citation>
    <scope>NUCLEOTIDE SEQUENCE [LARGE SCALE GENOMIC DNA]</scope>
    <source>
        <strain evidence="7 8">AB-CW4</strain>
    </source>
</reference>
<comment type="caution">
    <text evidence="7">The sequence shown here is derived from an EMBL/GenBank/DDBJ whole genome shotgun (WGS) entry which is preliminary data.</text>
</comment>
<dbReference type="InterPro" id="IPR005227">
    <property type="entry name" value="YqgF"/>
</dbReference>
<dbReference type="Gene3D" id="3.30.420.140">
    <property type="entry name" value="YqgF/RNase H-like domain"/>
    <property type="match status" value="1"/>
</dbReference>
<gene>
    <name evidence="7" type="primary">ruvX</name>
    <name evidence="7" type="ORF">RBH19_12065</name>
</gene>
<protein>
    <recommendedName>
        <fullName evidence="5">Putative pre-16S rRNA nuclease</fullName>
        <ecNumber evidence="5">3.1.-.-</ecNumber>
    </recommendedName>
</protein>
<comment type="subcellular location">
    <subcellularLocation>
        <location evidence="5">Cytoplasm</location>
    </subcellularLocation>
</comment>
<sequence>MSEAMPVGTLLGFDYGLKRIGVAVGQTVTGTANPLCILSARDGQPDWGKVAEIITEWRPAALVVGLPRHADGSDSPITAGARRFAGRLQGRFGKTVYLLDERLSSRAAAEVQSDGKRGQPLDDLAAACILQDWLLEPQAAQALGETTEE</sequence>
<evidence type="ECO:0000259" key="6">
    <source>
        <dbReference type="SMART" id="SM00732"/>
    </source>
</evidence>
<keyword evidence="1 5" id="KW-0963">Cytoplasm</keyword>
<dbReference type="Pfam" id="PF03652">
    <property type="entry name" value="RuvX"/>
    <property type="match status" value="1"/>
</dbReference>
<feature type="domain" description="YqgF/RNase H-like" evidence="6">
    <location>
        <begin position="8"/>
        <end position="108"/>
    </location>
</feature>
<evidence type="ECO:0000256" key="3">
    <source>
        <dbReference type="ARBA" id="ARBA00022722"/>
    </source>
</evidence>
<dbReference type="CDD" id="cd16964">
    <property type="entry name" value="YqgF"/>
    <property type="match status" value="1"/>
</dbReference>
<evidence type="ECO:0000256" key="1">
    <source>
        <dbReference type="ARBA" id="ARBA00022490"/>
    </source>
</evidence>